<dbReference type="EMBL" id="UOEM01000038">
    <property type="protein sequence ID" value="VAW12192.1"/>
    <property type="molecule type" value="Genomic_DNA"/>
</dbReference>
<reference evidence="1" key="1">
    <citation type="submission" date="2018-06" db="EMBL/GenBank/DDBJ databases">
        <authorList>
            <person name="Zhirakovskaya E."/>
        </authorList>
    </citation>
    <scope>NUCLEOTIDE SEQUENCE</scope>
</reference>
<dbReference type="AlphaFoldDB" id="A0A3B0TCD3"/>
<proteinExistence type="predicted"/>
<accession>A0A3B0TCD3</accession>
<feature type="non-terminal residue" evidence="1">
    <location>
        <position position="1"/>
    </location>
</feature>
<sequence>YKILKLINLEMFKWLIRLAALVAAFRLIF</sequence>
<gene>
    <name evidence="1" type="ORF">MNBD_ALPHA09-191</name>
    <name evidence="2" type="ORF">MNBD_ALPHA09-2327</name>
</gene>
<organism evidence="1">
    <name type="scientific">hydrothermal vent metagenome</name>
    <dbReference type="NCBI Taxonomy" id="652676"/>
    <lineage>
        <taxon>unclassified sequences</taxon>
        <taxon>metagenomes</taxon>
        <taxon>ecological metagenomes</taxon>
    </lineage>
</organism>
<protein>
    <submittedName>
        <fullName evidence="1">Uncharacterized protein</fullName>
    </submittedName>
</protein>
<evidence type="ECO:0000313" key="1">
    <source>
        <dbReference type="EMBL" id="VAW12192.1"/>
    </source>
</evidence>
<dbReference type="EMBL" id="UOEM01000116">
    <property type="protein sequence ID" value="VAW18474.1"/>
    <property type="molecule type" value="Genomic_DNA"/>
</dbReference>
<evidence type="ECO:0000313" key="2">
    <source>
        <dbReference type="EMBL" id="VAW18474.1"/>
    </source>
</evidence>
<name>A0A3B0TCD3_9ZZZZ</name>